<sequence length="143" mass="16525">MRDEHQELPIQDSPRSHEQDTDISPTMDTNSAVAEIEVVQEEDSTADSRTDLVDNTPEIPDDQFFDIDYDKKLCALAFKPGDWVLRIRQRSNEEPNSGKLGENWEGPFIIEKLTSKGSYFFKNLIGDVLTKPWNAYHLRLFHK</sequence>
<proteinExistence type="predicted"/>
<comment type="caution">
    <text evidence="2">The sequence shown here is derived from an EMBL/GenBank/DDBJ whole genome shotgun (WGS) entry which is preliminary data.</text>
</comment>
<dbReference type="EMBL" id="JADFTS010000008">
    <property type="protein sequence ID" value="KAF9592191.1"/>
    <property type="molecule type" value="Genomic_DNA"/>
</dbReference>
<dbReference type="AlphaFoldDB" id="A0A835H3Y4"/>
<organism evidence="2 3">
    <name type="scientific">Coptis chinensis</name>
    <dbReference type="NCBI Taxonomy" id="261450"/>
    <lineage>
        <taxon>Eukaryota</taxon>
        <taxon>Viridiplantae</taxon>
        <taxon>Streptophyta</taxon>
        <taxon>Embryophyta</taxon>
        <taxon>Tracheophyta</taxon>
        <taxon>Spermatophyta</taxon>
        <taxon>Magnoliopsida</taxon>
        <taxon>Ranunculales</taxon>
        <taxon>Ranunculaceae</taxon>
        <taxon>Coptidoideae</taxon>
        <taxon>Coptis</taxon>
    </lineage>
</organism>
<evidence type="ECO:0000313" key="2">
    <source>
        <dbReference type="EMBL" id="KAF9592191.1"/>
    </source>
</evidence>
<evidence type="ECO:0000313" key="3">
    <source>
        <dbReference type="Proteomes" id="UP000631114"/>
    </source>
</evidence>
<reference evidence="2 3" key="1">
    <citation type="submission" date="2020-10" db="EMBL/GenBank/DDBJ databases">
        <title>The Coptis chinensis genome and diversification of protoberbering-type alkaloids.</title>
        <authorList>
            <person name="Wang B."/>
            <person name="Shu S."/>
            <person name="Song C."/>
            <person name="Liu Y."/>
        </authorList>
    </citation>
    <scope>NUCLEOTIDE SEQUENCE [LARGE SCALE GENOMIC DNA]</scope>
    <source>
        <strain evidence="2">HL-2020</strain>
        <tissue evidence="2">Leaf</tissue>
    </source>
</reference>
<protein>
    <submittedName>
        <fullName evidence="2">Uncharacterized protein</fullName>
    </submittedName>
</protein>
<name>A0A835H3Y4_9MAGN</name>
<dbReference type="Proteomes" id="UP000631114">
    <property type="component" value="Unassembled WGS sequence"/>
</dbReference>
<evidence type="ECO:0000256" key="1">
    <source>
        <dbReference type="SAM" id="MobiDB-lite"/>
    </source>
</evidence>
<accession>A0A835H3Y4</accession>
<keyword evidence="3" id="KW-1185">Reference proteome</keyword>
<gene>
    <name evidence="2" type="ORF">IFM89_012685</name>
</gene>
<feature type="region of interest" description="Disordered" evidence="1">
    <location>
        <begin position="1"/>
        <end position="30"/>
    </location>
</feature>
<dbReference type="OrthoDB" id="1433117at2759"/>